<dbReference type="EMBL" id="CAUYUJ010014541">
    <property type="protein sequence ID" value="CAK0843006.1"/>
    <property type="molecule type" value="Genomic_DNA"/>
</dbReference>
<evidence type="ECO:0000313" key="3">
    <source>
        <dbReference type="Proteomes" id="UP001189429"/>
    </source>
</evidence>
<sequence length="174" mass="18413">MARVAAEPSHRAGLCGPRRRSAAVVAQASECAGELSRTVRQGADPPQRPGMCGQVGEQTIAGVFDTGSFELLVFGEECTTCGKAVGYHHSSSRTFLLGNHTETHSFGSGTCQSRDAYDEVHVGPFDAMAFPFWEVVLAQMPVLRQANFQAIVGIGPPGEPVSTAEAAVEDFDAE</sequence>
<proteinExistence type="predicted"/>
<name>A0ABN9TBD2_9DINO</name>
<reference evidence="2" key="1">
    <citation type="submission" date="2023-10" db="EMBL/GenBank/DDBJ databases">
        <authorList>
            <person name="Chen Y."/>
            <person name="Shah S."/>
            <person name="Dougan E. K."/>
            <person name="Thang M."/>
            <person name="Chan C."/>
        </authorList>
    </citation>
    <scope>NUCLEOTIDE SEQUENCE [LARGE SCALE GENOMIC DNA]</scope>
</reference>
<keyword evidence="3" id="KW-1185">Reference proteome</keyword>
<dbReference type="Gene3D" id="2.40.70.10">
    <property type="entry name" value="Acid Proteases"/>
    <property type="match status" value="1"/>
</dbReference>
<dbReference type="InterPro" id="IPR033121">
    <property type="entry name" value="PEPTIDASE_A1"/>
</dbReference>
<dbReference type="SUPFAM" id="SSF50630">
    <property type="entry name" value="Acid proteases"/>
    <property type="match status" value="1"/>
</dbReference>
<organism evidence="2 3">
    <name type="scientific">Prorocentrum cordatum</name>
    <dbReference type="NCBI Taxonomy" id="2364126"/>
    <lineage>
        <taxon>Eukaryota</taxon>
        <taxon>Sar</taxon>
        <taxon>Alveolata</taxon>
        <taxon>Dinophyceae</taxon>
        <taxon>Prorocentrales</taxon>
        <taxon>Prorocentraceae</taxon>
        <taxon>Prorocentrum</taxon>
    </lineage>
</organism>
<gene>
    <name evidence="2" type="ORF">PCOR1329_LOCUS37467</name>
</gene>
<comment type="caution">
    <text evidence="2">The sequence shown here is derived from an EMBL/GenBank/DDBJ whole genome shotgun (WGS) entry which is preliminary data.</text>
</comment>
<accession>A0ABN9TBD2</accession>
<evidence type="ECO:0000259" key="1">
    <source>
        <dbReference type="Pfam" id="PF00026"/>
    </source>
</evidence>
<dbReference type="Proteomes" id="UP001189429">
    <property type="component" value="Unassembled WGS sequence"/>
</dbReference>
<protein>
    <recommendedName>
        <fullName evidence="1">Peptidase A1 domain-containing protein</fullName>
    </recommendedName>
</protein>
<evidence type="ECO:0000313" key="2">
    <source>
        <dbReference type="EMBL" id="CAK0843006.1"/>
    </source>
</evidence>
<feature type="domain" description="Peptidase A1" evidence="1">
    <location>
        <begin position="57"/>
        <end position="163"/>
    </location>
</feature>
<dbReference type="InterPro" id="IPR021109">
    <property type="entry name" value="Peptidase_aspartic_dom_sf"/>
</dbReference>
<dbReference type="Pfam" id="PF00026">
    <property type="entry name" value="Asp"/>
    <property type="match status" value="1"/>
</dbReference>